<keyword evidence="3" id="KW-1185">Reference proteome</keyword>
<dbReference type="EMBL" id="VDUX01000008">
    <property type="protein sequence ID" value="TXL57339.1"/>
    <property type="molecule type" value="Genomic_DNA"/>
</dbReference>
<dbReference type="InterPro" id="IPR005651">
    <property type="entry name" value="Trm112-like"/>
</dbReference>
<dbReference type="PANTHER" id="PTHR33505:SF4">
    <property type="entry name" value="PROTEIN PREY, MITOCHONDRIAL"/>
    <property type="match status" value="1"/>
</dbReference>
<dbReference type="Gene3D" id="2.20.25.10">
    <property type="match status" value="1"/>
</dbReference>
<sequence length="55" mass="6062">MNLDPALLDILVCPQCRATLFVDDDAEELVCSSCQLAYPVRADIPVMLVDEARPL</sequence>
<evidence type="ECO:0000313" key="3">
    <source>
        <dbReference type="Proteomes" id="UP000321571"/>
    </source>
</evidence>
<accession>A0A5C8NEX6</accession>
<dbReference type="PANTHER" id="PTHR33505">
    <property type="entry name" value="ZGC:162634"/>
    <property type="match status" value="1"/>
</dbReference>
<comment type="caution">
    <text evidence="2">The sequence shown here is derived from an EMBL/GenBank/DDBJ whole genome shotgun (WGS) entry which is preliminary data.</text>
</comment>
<evidence type="ECO:0000256" key="1">
    <source>
        <dbReference type="HAMAP-Rule" id="MF_01187"/>
    </source>
</evidence>
<dbReference type="RefSeq" id="WP_147687607.1">
    <property type="nucleotide sequence ID" value="NZ_VDUX01000008.1"/>
</dbReference>
<evidence type="ECO:0000313" key="2">
    <source>
        <dbReference type="EMBL" id="TXL57339.1"/>
    </source>
</evidence>
<reference evidence="2 3" key="1">
    <citation type="submission" date="2019-06" db="EMBL/GenBank/DDBJ databases">
        <title>Aeromicrobium sp. nov., isolated from a maize field.</title>
        <authorList>
            <person name="Lin S.-Y."/>
            <person name="Tsai C.-F."/>
            <person name="Young C.-C."/>
        </authorList>
    </citation>
    <scope>NUCLEOTIDE SEQUENCE [LARGE SCALE GENOMIC DNA]</scope>
    <source>
        <strain evidence="2 3">CC-CFT486</strain>
    </source>
</reference>
<dbReference type="OrthoDB" id="9812205at2"/>
<dbReference type="AlphaFoldDB" id="A0A5C8NEX6"/>
<name>A0A5C8NEX6_9ACTN</name>
<comment type="similarity">
    <text evidence="1">Belongs to the UPF0434 family.</text>
</comment>
<dbReference type="GO" id="GO:0005829">
    <property type="term" value="C:cytosol"/>
    <property type="evidence" value="ECO:0007669"/>
    <property type="project" value="TreeGrafter"/>
</dbReference>
<dbReference type="Pfam" id="PF03966">
    <property type="entry name" value="Trm112p"/>
    <property type="match status" value="1"/>
</dbReference>
<organism evidence="2 3">
    <name type="scientific">Aeromicrobium terrae</name>
    <dbReference type="NCBI Taxonomy" id="2498846"/>
    <lineage>
        <taxon>Bacteria</taxon>
        <taxon>Bacillati</taxon>
        <taxon>Actinomycetota</taxon>
        <taxon>Actinomycetes</taxon>
        <taxon>Propionibacteriales</taxon>
        <taxon>Nocardioidaceae</taxon>
        <taxon>Aeromicrobium</taxon>
    </lineage>
</organism>
<dbReference type="Proteomes" id="UP000321571">
    <property type="component" value="Unassembled WGS sequence"/>
</dbReference>
<dbReference type="HAMAP" id="MF_01187">
    <property type="entry name" value="UPF0434"/>
    <property type="match status" value="1"/>
</dbReference>
<dbReference type="SUPFAM" id="SSF158997">
    <property type="entry name" value="Trm112p-like"/>
    <property type="match status" value="1"/>
</dbReference>
<gene>
    <name evidence="2" type="ORF">FHP06_14985</name>
</gene>
<protein>
    <recommendedName>
        <fullName evidence="1">UPF0434 protein FHP06_14985</fullName>
    </recommendedName>
</protein>
<proteinExistence type="inferred from homology"/>